<evidence type="ECO:0000313" key="11">
    <source>
        <dbReference type="Proteomes" id="UP000062475"/>
    </source>
</evidence>
<evidence type="ECO:0000313" key="3">
    <source>
        <dbReference type="EMBL" id="AKV77219.1"/>
    </source>
</evidence>
<dbReference type="GeneID" id="91756573"/>
<reference evidence="9 10" key="2">
    <citation type="journal article" date="2015" name="Genome Announc.">
        <title>Complete Genome Sequences of Evolved Arsenate-Resistant Metallosphaera sedula Strains.</title>
        <authorList>
            <person name="Ai C."/>
            <person name="McCarthy S."/>
            <person name="Schackwitz W."/>
            <person name="Martin J."/>
            <person name="Lipzen A."/>
            <person name="Blum P."/>
        </authorList>
    </citation>
    <scope>NUCLEOTIDE SEQUENCE [LARGE SCALE GENOMIC DNA]</scope>
    <source>
        <strain evidence="4 10">ARS120-1</strain>
        <strain evidence="5 9">ARS120-2</strain>
        <strain evidence="2 12">ARS50-1</strain>
        <strain evidence="3 11">ARS50-2</strain>
    </source>
</reference>
<reference evidence="6 8" key="3">
    <citation type="submission" date="2015-07" db="EMBL/GenBank/DDBJ databases">
        <title>Physiological, transcriptional responses and genome re-sequencing of acid resistant extremely thermoacidophilic Metallosphaera sedula SARC-M1.</title>
        <authorList>
            <person name="Ai C."/>
            <person name="McCarthy S."/>
            <person name="Eckrich V."/>
            <person name="Rudrappa D."/>
            <person name="Qiu G."/>
            <person name="Blum P."/>
        </authorList>
    </citation>
    <scope>NUCLEOTIDE SEQUENCE [LARGE SCALE GENOMIC DNA]</scope>
    <source>
        <strain evidence="6 8">SARC-M1</strain>
    </source>
</reference>
<evidence type="ECO:0000313" key="4">
    <source>
        <dbReference type="EMBL" id="AKV79469.1"/>
    </source>
</evidence>
<gene>
    <name evidence="1" type="ORF">HA72_2038</name>
    <name evidence="2" type="ORF">MsedA_2088</name>
    <name evidence="3" type="ORF">MsedB_2090</name>
    <name evidence="4" type="ORF">MsedC_2088</name>
    <name evidence="5" type="ORF">MsedD_2089</name>
    <name evidence="6" type="ORF">MsedE_2090</name>
</gene>
<dbReference type="EMBL" id="CP012174">
    <property type="protein sequence ID" value="AKV79469.1"/>
    <property type="molecule type" value="Genomic_DNA"/>
</dbReference>
<evidence type="ECO:0000313" key="6">
    <source>
        <dbReference type="EMBL" id="AKV83945.1"/>
    </source>
</evidence>
<dbReference type="EMBL" id="CP012173">
    <property type="protein sequence ID" value="AKV77219.1"/>
    <property type="molecule type" value="Genomic_DNA"/>
</dbReference>
<evidence type="ECO:0000313" key="12">
    <source>
        <dbReference type="Proteomes" id="UP000068832"/>
    </source>
</evidence>
<evidence type="ECO:0000313" key="8">
    <source>
        <dbReference type="Proteomes" id="UP000056255"/>
    </source>
</evidence>
<sequence length="182" mass="20593">MKDKKVVLKLEDPKLFTTLYRRLRSFGVDVSYDSGSLVVSDSGEGDIPISRTADPSETAVSIFLRLLNKERFDELLIGIDTNQDRLTLAVVADGQLLESEELELEETPGYITRVIERYPHRRVYIGVGVGNGGGRKAYEYLKKFFPHAKKVNESKTNYRTPYVSIKDKDLRAAYVIAIRSTT</sequence>
<organism evidence="1 7">
    <name type="scientific">Metallosphaera sedula</name>
    <dbReference type="NCBI Taxonomy" id="43687"/>
    <lineage>
        <taxon>Archaea</taxon>
        <taxon>Thermoproteota</taxon>
        <taxon>Thermoprotei</taxon>
        <taxon>Sulfolobales</taxon>
        <taxon>Sulfolobaceae</taxon>
        <taxon>Metallosphaera</taxon>
    </lineage>
</organism>
<dbReference type="EMBL" id="CP008822">
    <property type="protein sequence ID" value="AIM28161.1"/>
    <property type="molecule type" value="Genomic_DNA"/>
</dbReference>
<evidence type="ECO:0000313" key="1">
    <source>
        <dbReference type="EMBL" id="AIM28161.1"/>
    </source>
</evidence>
<evidence type="ECO:0008006" key="13">
    <source>
        <dbReference type="Google" id="ProtNLM"/>
    </source>
</evidence>
<dbReference type="EMBL" id="CP012175">
    <property type="protein sequence ID" value="AKV81714.1"/>
    <property type="molecule type" value="Genomic_DNA"/>
</dbReference>
<dbReference type="Proteomes" id="UP000056255">
    <property type="component" value="Chromosome"/>
</dbReference>
<dbReference type="Proteomes" id="UP000062475">
    <property type="component" value="Chromosome"/>
</dbReference>
<proteinExistence type="predicted"/>
<dbReference type="OrthoDB" id="34658at2157"/>
<dbReference type="RefSeq" id="WP_012021965.1">
    <property type="nucleotide sequence ID" value="NZ_CP008822.1"/>
</dbReference>
<evidence type="ECO:0000313" key="2">
    <source>
        <dbReference type="EMBL" id="AKV74981.1"/>
    </source>
</evidence>
<dbReference type="Proteomes" id="UP000029084">
    <property type="component" value="Chromosome"/>
</dbReference>
<evidence type="ECO:0000313" key="5">
    <source>
        <dbReference type="EMBL" id="AKV81714.1"/>
    </source>
</evidence>
<evidence type="ECO:0000313" key="7">
    <source>
        <dbReference type="Proteomes" id="UP000029084"/>
    </source>
</evidence>
<evidence type="ECO:0000313" key="9">
    <source>
        <dbReference type="Proteomes" id="UP000061362"/>
    </source>
</evidence>
<dbReference type="Proteomes" id="UP000061362">
    <property type="component" value="Chromosome"/>
</dbReference>
<dbReference type="EMBL" id="CP012176">
    <property type="protein sequence ID" value="AKV83945.1"/>
    <property type="molecule type" value="Genomic_DNA"/>
</dbReference>
<dbReference type="PATRIC" id="fig|43687.5.peg.2195"/>
<reference evidence="1 7" key="1">
    <citation type="journal article" date="2014" name="J. Bacteriol.">
        <title>Role of an Archaeal PitA Transporter in the Copper and Arsenic Resistance of Metallosphaera sedula, an Extreme Thermoacidophile.</title>
        <authorList>
            <person name="McCarthy S."/>
            <person name="Ai C."/>
            <person name="Wheaton G."/>
            <person name="Tevatia R."/>
            <person name="Eckrich V."/>
            <person name="Kelly R."/>
            <person name="Blum P."/>
        </authorList>
    </citation>
    <scope>NUCLEOTIDE SEQUENCE [LARGE SCALE GENOMIC DNA]</scope>
    <source>
        <strain evidence="1 7">CuR1</strain>
    </source>
</reference>
<dbReference type="Proteomes" id="UP000068832">
    <property type="component" value="Chromosome"/>
</dbReference>
<dbReference type="Proteomes" id="UP000062398">
    <property type="component" value="Chromosome"/>
</dbReference>
<dbReference type="EMBL" id="CP012172">
    <property type="protein sequence ID" value="AKV74981.1"/>
    <property type="molecule type" value="Genomic_DNA"/>
</dbReference>
<evidence type="ECO:0000313" key="10">
    <source>
        <dbReference type="Proteomes" id="UP000062398"/>
    </source>
</evidence>
<dbReference type="OMA" id="NPRIFRQ"/>
<dbReference type="AlphaFoldDB" id="A0A088E743"/>
<accession>A0A088E743</accession>
<name>A0A088E743_9CREN</name>
<protein>
    <recommendedName>
        <fullName evidence="13">YqgF/RNase H-like domain-containing protein</fullName>
    </recommendedName>
</protein>